<evidence type="ECO:0000256" key="3">
    <source>
        <dbReference type="ARBA" id="ARBA00022989"/>
    </source>
</evidence>
<dbReference type="Gene3D" id="3.90.550.10">
    <property type="entry name" value="Spore Coat Polysaccharide Biosynthesis Protein SpsA, Chain A"/>
    <property type="match status" value="1"/>
</dbReference>
<dbReference type="Pfam" id="PF13704">
    <property type="entry name" value="Glyco_tranf_2_4"/>
    <property type="match status" value="1"/>
</dbReference>
<protein>
    <submittedName>
        <fullName evidence="4">DUF23</fullName>
    </submittedName>
</protein>
<dbReference type="EMBL" id="KF119837">
    <property type="protein sequence ID" value="AIA87105.1"/>
    <property type="molecule type" value="Genomic_DNA"/>
</dbReference>
<sequence length="145" mass="15799">MGKLGIAPPPAEPGRHGVAIAVILRNEAARIGEWAAFHIRAGARHLHVYDDGSTDATLAILRETVPAPRLTVIPWRQRLSEARLGREIHNQVLAYAHAASNFGGAYRWMAFIDADEFLIPTQAETPRRRAGASWGRGAQHLAALA</sequence>
<reference evidence="4" key="1">
    <citation type="journal article" date="2013" name="Environ. Microbiol.">
        <title>Seasonally variable intestinal metagenomes of the red palm weevil (Rhynchophorus ferrugineus).</title>
        <authorList>
            <person name="Jia S."/>
            <person name="Zhang X."/>
            <person name="Zhang G."/>
            <person name="Yin A."/>
            <person name="Zhang S."/>
            <person name="Li F."/>
            <person name="Wang L."/>
            <person name="Zhao D."/>
            <person name="Yun Q."/>
            <person name="Tala"/>
            <person name="Wang J."/>
            <person name="Sun G."/>
            <person name="Baabdullah M."/>
            <person name="Yu X."/>
            <person name="Hu S."/>
            <person name="Al-Mssallem I.S."/>
            <person name="Yu J."/>
        </authorList>
    </citation>
    <scope>NUCLEOTIDE SEQUENCE</scope>
</reference>
<proteinExistence type="predicted"/>
<dbReference type="PANTHER" id="PTHR21461:SF69">
    <property type="entry name" value="GLYCOSYLTRANSFERASE FAMILY 92 PROTEIN"/>
    <property type="match status" value="1"/>
</dbReference>
<name>A0A060C237_9HYPH</name>
<dbReference type="PANTHER" id="PTHR21461">
    <property type="entry name" value="GLYCOSYLTRANSFERASE FAMILY 92 PROTEIN"/>
    <property type="match status" value="1"/>
</dbReference>
<accession>A0A060C237</accession>
<keyword evidence="3" id="KW-1133">Transmembrane helix</keyword>
<keyword evidence="2" id="KW-0812">Transmembrane</keyword>
<dbReference type="GO" id="GO:0016757">
    <property type="term" value="F:glycosyltransferase activity"/>
    <property type="evidence" value="ECO:0007669"/>
    <property type="project" value="TreeGrafter"/>
</dbReference>
<dbReference type="AlphaFoldDB" id="A0A060C237"/>
<evidence type="ECO:0000313" key="4">
    <source>
        <dbReference type="EMBL" id="AIA87105.1"/>
    </source>
</evidence>
<comment type="subcellular location">
    <subcellularLocation>
        <location evidence="1">Membrane</location>
        <topology evidence="1">Single-pass membrane protein</topology>
    </subcellularLocation>
</comment>
<evidence type="ECO:0000256" key="1">
    <source>
        <dbReference type="ARBA" id="ARBA00004167"/>
    </source>
</evidence>
<dbReference type="GO" id="GO:0016020">
    <property type="term" value="C:membrane"/>
    <property type="evidence" value="ECO:0007669"/>
    <property type="project" value="UniProtKB-SubCell"/>
</dbReference>
<organism evidence="4">
    <name type="scientific">uncultured Agrobacterium sp</name>
    <dbReference type="NCBI Taxonomy" id="157277"/>
    <lineage>
        <taxon>Bacteria</taxon>
        <taxon>Pseudomonadati</taxon>
        <taxon>Pseudomonadota</taxon>
        <taxon>Alphaproteobacteria</taxon>
        <taxon>Hyphomicrobiales</taxon>
        <taxon>Rhizobiaceae</taxon>
        <taxon>Rhizobium/Agrobacterium group</taxon>
        <taxon>Agrobacterium</taxon>
        <taxon>environmental samples</taxon>
    </lineage>
</organism>
<evidence type="ECO:0000256" key="2">
    <source>
        <dbReference type="ARBA" id="ARBA00022692"/>
    </source>
</evidence>
<feature type="non-terminal residue" evidence="4">
    <location>
        <position position="145"/>
    </location>
</feature>
<dbReference type="SUPFAM" id="SSF53448">
    <property type="entry name" value="Nucleotide-diphospho-sugar transferases"/>
    <property type="match status" value="1"/>
</dbReference>
<keyword evidence="3" id="KW-0472">Membrane</keyword>
<dbReference type="GO" id="GO:0005737">
    <property type="term" value="C:cytoplasm"/>
    <property type="evidence" value="ECO:0007669"/>
    <property type="project" value="TreeGrafter"/>
</dbReference>
<dbReference type="InterPro" id="IPR029044">
    <property type="entry name" value="Nucleotide-diphossugar_trans"/>
</dbReference>